<keyword evidence="3" id="KW-1185">Reference proteome</keyword>
<evidence type="ECO:0000313" key="3">
    <source>
        <dbReference type="Proteomes" id="UP001148312"/>
    </source>
</evidence>
<gene>
    <name evidence="2" type="ORF">N7539_006849</name>
</gene>
<protein>
    <recommendedName>
        <fullName evidence="1">Heterokaryon incompatibility domain-containing protein</fullName>
    </recommendedName>
</protein>
<dbReference type="AlphaFoldDB" id="A0A9W9X2C0"/>
<dbReference type="PANTHER" id="PTHR24148">
    <property type="entry name" value="ANKYRIN REPEAT DOMAIN-CONTAINING PROTEIN 39 HOMOLOG-RELATED"/>
    <property type="match status" value="1"/>
</dbReference>
<dbReference type="Proteomes" id="UP001148312">
    <property type="component" value="Unassembled WGS sequence"/>
</dbReference>
<dbReference type="PANTHER" id="PTHR24148:SF64">
    <property type="entry name" value="HETEROKARYON INCOMPATIBILITY DOMAIN-CONTAINING PROTEIN"/>
    <property type="match status" value="1"/>
</dbReference>
<dbReference type="GeneID" id="81626699"/>
<comment type="caution">
    <text evidence="2">The sequence shown here is derived from an EMBL/GenBank/DDBJ whole genome shotgun (WGS) entry which is preliminary data.</text>
</comment>
<evidence type="ECO:0000313" key="2">
    <source>
        <dbReference type="EMBL" id="KAJ5480955.1"/>
    </source>
</evidence>
<dbReference type="EMBL" id="JAPWDQ010000009">
    <property type="protein sequence ID" value="KAJ5480955.1"/>
    <property type="molecule type" value="Genomic_DNA"/>
</dbReference>
<reference evidence="2" key="2">
    <citation type="journal article" date="2023" name="IMA Fungus">
        <title>Comparative genomic study of the Penicillium genus elucidates a diverse pangenome and 15 lateral gene transfer events.</title>
        <authorList>
            <person name="Petersen C."/>
            <person name="Sorensen T."/>
            <person name="Nielsen M.R."/>
            <person name="Sondergaard T.E."/>
            <person name="Sorensen J.L."/>
            <person name="Fitzpatrick D.A."/>
            <person name="Frisvad J.C."/>
            <person name="Nielsen K.L."/>
        </authorList>
    </citation>
    <scope>NUCLEOTIDE SEQUENCE</scope>
    <source>
        <strain evidence="2">IBT 30728</strain>
    </source>
</reference>
<dbReference type="Pfam" id="PF06985">
    <property type="entry name" value="HET"/>
    <property type="match status" value="1"/>
</dbReference>
<feature type="domain" description="Heterokaryon incompatibility" evidence="1">
    <location>
        <begin position="93"/>
        <end position="252"/>
    </location>
</feature>
<reference evidence="2" key="1">
    <citation type="submission" date="2022-12" db="EMBL/GenBank/DDBJ databases">
        <authorList>
            <person name="Petersen C."/>
        </authorList>
    </citation>
    <scope>NUCLEOTIDE SEQUENCE</scope>
    <source>
        <strain evidence="2">IBT 30728</strain>
    </source>
</reference>
<sequence length="593" mass="66509">MIAADACVNSQSWDVDEDLVESFLCVPTFQFSSHLQSTILQSSFGLEYREAYEREVANTSLIAREAHKKTIYPYRLIRPDGISVETPSPCPNYVVVSYTWGRWKHRDRDLDTTVPGGYWQIPANTLFSRQDLDFAIRKIAGEEYAWVDVFCIPQLDSDPLHGQEIGRQSEIFRSATRAAVWLCSGGDEVLAEICSWVPEGPTMMDPVTVPFPSLYEIKHGTADLEEFRRRAKLVASLTEAVPWTTSLWTLQEAALRLDAVFYDKKGEPIRHRGSNNALTINHLVKTLQYVNDSLRIACGPNWEGGAWMSEEINTSILEPPESLPITEADVKLWLEAIDAVTRINLHKLNSMNASELLLTSTHRTCKRPHDRVYGIMGAIGVTIPVDYTMDPAKVMERFIVELHNTLPAEIQSFFRSPNRCPSQMAWLADESCFSLGLVRQGDSPSPRVFDSISPSGCLVVKYIHIISKAGLDDLASRFLGQRLAAGFDVVALSETSCGLVQPRGMGSGRSAYILTCVILRLLHSRMKLALVPLGSIVGLDRLMWKYMYLLLASDIKVEQLSPLRERSFRRIGVIFSGEELRLDEAASGEFSIR</sequence>
<proteinExistence type="predicted"/>
<dbReference type="RefSeq" id="XP_056788385.1">
    <property type="nucleotide sequence ID" value="XM_056936450.1"/>
</dbReference>
<dbReference type="InterPro" id="IPR052895">
    <property type="entry name" value="HetReg/Transcr_Mod"/>
</dbReference>
<evidence type="ECO:0000259" key="1">
    <source>
        <dbReference type="Pfam" id="PF06985"/>
    </source>
</evidence>
<organism evidence="2 3">
    <name type="scientific">Penicillium diatomitis</name>
    <dbReference type="NCBI Taxonomy" id="2819901"/>
    <lineage>
        <taxon>Eukaryota</taxon>
        <taxon>Fungi</taxon>
        <taxon>Dikarya</taxon>
        <taxon>Ascomycota</taxon>
        <taxon>Pezizomycotina</taxon>
        <taxon>Eurotiomycetes</taxon>
        <taxon>Eurotiomycetidae</taxon>
        <taxon>Eurotiales</taxon>
        <taxon>Aspergillaceae</taxon>
        <taxon>Penicillium</taxon>
    </lineage>
</organism>
<name>A0A9W9X2C0_9EURO</name>
<accession>A0A9W9X2C0</accession>
<dbReference type="InterPro" id="IPR010730">
    <property type="entry name" value="HET"/>
</dbReference>